<proteinExistence type="predicted"/>
<name>A0A6S6SC98_9BACT</name>
<dbReference type="Gene3D" id="1.25.40.10">
    <property type="entry name" value="Tetratricopeptide repeat domain"/>
    <property type="match status" value="1"/>
</dbReference>
<evidence type="ECO:0000256" key="1">
    <source>
        <dbReference type="ARBA" id="ARBA00022737"/>
    </source>
</evidence>
<keyword evidence="1" id="KW-0677">Repeat</keyword>
<accession>A0A6S6SC98</accession>
<dbReference type="SMART" id="SM00028">
    <property type="entry name" value="TPR"/>
    <property type="match status" value="2"/>
</dbReference>
<keyword evidence="2 3" id="KW-0802">TPR repeat</keyword>
<dbReference type="InterPro" id="IPR011990">
    <property type="entry name" value="TPR-like_helical_dom_sf"/>
</dbReference>
<evidence type="ECO:0000256" key="3">
    <source>
        <dbReference type="PROSITE-ProRule" id="PRU00339"/>
    </source>
</evidence>
<evidence type="ECO:0000256" key="4">
    <source>
        <dbReference type="SAM" id="Coils"/>
    </source>
</evidence>
<protein>
    <submittedName>
        <fullName evidence="5">Uncharacterized protein</fullName>
    </submittedName>
</protein>
<feature type="coiled-coil region" evidence="4">
    <location>
        <begin position="66"/>
        <end position="126"/>
    </location>
</feature>
<dbReference type="PROSITE" id="PS50005">
    <property type="entry name" value="TPR"/>
    <property type="match status" value="1"/>
</dbReference>
<dbReference type="Pfam" id="PF13424">
    <property type="entry name" value="TPR_12"/>
    <property type="match status" value="1"/>
</dbReference>
<evidence type="ECO:0000313" key="5">
    <source>
        <dbReference type="EMBL" id="CAA6807533.1"/>
    </source>
</evidence>
<evidence type="ECO:0000256" key="2">
    <source>
        <dbReference type="ARBA" id="ARBA00022803"/>
    </source>
</evidence>
<dbReference type="SUPFAM" id="SSF48452">
    <property type="entry name" value="TPR-like"/>
    <property type="match status" value="1"/>
</dbReference>
<dbReference type="PANTHER" id="PTHR45641">
    <property type="entry name" value="TETRATRICOPEPTIDE REPEAT PROTEIN (AFU_ORTHOLOGUE AFUA_6G03870)"/>
    <property type="match status" value="1"/>
</dbReference>
<organism evidence="5">
    <name type="scientific">uncultured Sulfurovum sp</name>
    <dbReference type="NCBI Taxonomy" id="269237"/>
    <lineage>
        <taxon>Bacteria</taxon>
        <taxon>Pseudomonadati</taxon>
        <taxon>Campylobacterota</taxon>
        <taxon>Epsilonproteobacteria</taxon>
        <taxon>Campylobacterales</taxon>
        <taxon>Sulfurovaceae</taxon>
        <taxon>Sulfurovum</taxon>
        <taxon>environmental samples</taxon>
    </lineage>
</organism>
<dbReference type="AlphaFoldDB" id="A0A6S6SC98"/>
<reference evidence="5" key="1">
    <citation type="submission" date="2020-01" db="EMBL/GenBank/DDBJ databases">
        <authorList>
            <person name="Meier V. D."/>
            <person name="Meier V D."/>
        </authorList>
    </citation>
    <scope>NUCLEOTIDE SEQUENCE</scope>
    <source>
        <strain evidence="5">HLG_WM_MAG_04</strain>
    </source>
</reference>
<dbReference type="InterPro" id="IPR019734">
    <property type="entry name" value="TPR_rpt"/>
</dbReference>
<feature type="repeat" description="TPR" evidence="3">
    <location>
        <begin position="50"/>
        <end position="83"/>
    </location>
</feature>
<gene>
    <name evidence="5" type="ORF">HELGO_WM36974</name>
</gene>
<sequence length="143" mass="16207">DEKIIFLGSIANGYYKQNQFLEAEEAYNEALELYRALAQNNPSAYNPYVATTLNNLAILYSDRNELGKAEEAYNEALELRRALAQNNPSAYGIDLARTIIVGVYSVNQAKENLDEAEAILKRYEGVYMAEQLLGFINELRKEE</sequence>
<feature type="non-terminal residue" evidence="5">
    <location>
        <position position="1"/>
    </location>
</feature>
<dbReference type="PANTHER" id="PTHR45641:SF19">
    <property type="entry name" value="NEPHROCYSTIN-3"/>
    <property type="match status" value="1"/>
</dbReference>
<keyword evidence="4" id="KW-0175">Coiled coil</keyword>
<dbReference type="EMBL" id="CACVAX010000017">
    <property type="protein sequence ID" value="CAA6807533.1"/>
    <property type="molecule type" value="Genomic_DNA"/>
</dbReference>